<gene>
    <name evidence="3" type="ORF">HNQ47_000637</name>
</gene>
<evidence type="ECO:0000259" key="2">
    <source>
        <dbReference type="Pfam" id="PF03466"/>
    </source>
</evidence>
<feature type="region of interest" description="Disordered" evidence="1">
    <location>
        <begin position="56"/>
        <end position="82"/>
    </location>
</feature>
<accession>A0A7W8FUZ7</accession>
<keyword evidence="4" id="KW-1185">Reference proteome</keyword>
<dbReference type="EMBL" id="JACHHK010000002">
    <property type="protein sequence ID" value="MBB5182618.1"/>
    <property type="molecule type" value="Genomic_DNA"/>
</dbReference>
<name>A0A7W8FUZ7_9FIRM</name>
<protein>
    <submittedName>
        <fullName evidence="3">DNA-binding transcriptional LysR family regulator</fullName>
    </submittedName>
</protein>
<dbReference type="SUPFAM" id="SSF53850">
    <property type="entry name" value="Periplasmic binding protein-like II"/>
    <property type="match status" value="1"/>
</dbReference>
<comment type="caution">
    <text evidence="3">The sequence shown here is derived from an EMBL/GenBank/DDBJ whole genome shotgun (WGS) entry which is preliminary data.</text>
</comment>
<feature type="compositionally biased region" description="Basic and acidic residues" evidence="1">
    <location>
        <begin position="56"/>
        <end position="65"/>
    </location>
</feature>
<dbReference type="GO" id="GO:0003677">
    <property type="term" value="F:DNA binding"/>
    <property type="evidence" value="ECO:0007669"/>
    <property type="project" value="UniProtKB-KW"/>
</dbReference>
<dbReference type="RefSeq" id="WP_246346029.1">
    <property type="nucleotide sequence ID" value="NZ_JACHHK010000002.1"/>
</dbReference>
<keyword evidence="3" id="KW-0238">DNA-binding</keyword>
<evidence type="ECO:0000313" key="4">
    <source>
        <dbReference type="Proteomes" id="UP000539953"/>
    </source>
</evidence>
<sequence>MSGNANYVLEQLDNGLVDFGLVFGEADEKKYNVLHIPKRERWGVLLRRDDPLAQKEKITPEDLRDQPLIVSAQEDARKQLAE</sequence>
<dbReference type="AlphaFoldDB" id="A0A7W8FUZ7"/>
<dbReference type="Gene3D" id="3.40.190.290">
    <property type="match status" value="1"/>
</dbReference>
<feature type="domain" description="LysR substrate-binding" evidence="2">
    <location>
        <begin position="3"/>
        <end position="76"/>
    </location>
</feature>
<proteinExistence type="predicted"/>
<reference evidence="3 4" key="1">
    <citation type="submission" date="2020-08" db="EMBL/GenBank/DDBJ databases">
        <title>Genomic Encyclopedia of Type Strains, Phase IV (KMG-IV): sequencing the most valuable type-strain genomes for metagenomic binning, comparative biology and taxonomic classification.</title>
        <authorList>
            <person name="Goeker M."/>
        </authorList>
    </citation>
    <scope>NUCLEOTIDE SEQUENCE [LARGE SCALE GENOMIC DNA]</scope>
    <source>
        <strain evidence="3 4">DSM 25799</strain>
    </source>
</reference>
<organism evidence="3 4">
    <name type="scientific">Catenisphaera adipataccumulans</name>
    <dbReference type="NCBI Taxonomy" id="700500"/>
    <lineage>
        <taxon>Bacteria</taxon>
        <taxon>Bacillati</taxon>
        <taxon>Bacillota</taxon>
        <taxon>Erysipelotrichia</taxon>
        <taxon>Erysipelotrichales</taxon>
        <taxon>Erysipelotrichaceae</taxon>
        <taxon>Catenisphaera</taxon>
    </lineage>
</organism>
<evidence type="ECO:0000313" key="3">
    <source>
        <dbReference type="EMBL" id="MBB5182618.1"/>
    </source>
</evidence>
<dbReference type="Proteomes" id="UP000539953">
    <property type="component" value="Unassembled WGS sequence"/>
</dbReference>
<dbReference type="Pfam" id="PF03466">
    <property type="entry name" value="LysR_substrate"/>
    <property type="match status" value="1"/>
</dbReference>
<dbReference type="InterPro" id="IPR005119">
    <property type="entry name" value="LysR_subst-bd"/>
</dbReference>
<evidence type="ECO:0000256" key="1">
    <source>
        <dbReference type="SAM" id="MobiDB-lite"/>
    </source>
</evidence>
<dbReference type="CDD" id="cd05466">
    <property type="entry name" value="PBP2_LTTR_substrate"/>
    <property type="match status" value="1"/>
</dbReference>